<organism evidence="3 4">
    <name type="scientific">Amphritea opalescens</name>
    <dbReference type="NCBI Taxonomy" id="2490544"/>
    <lineage>
        <taxon>Bacteria</taxon>
        <taxon>Pseudomonadati</taxon>
        <taxon>Pseudomonadota</taxon>
        <taxon>Gammaproteobacteria</taxon>
        <taxon>Oceanospirillales</taxon>
        <taxon>Oceanospirillaceae</taxon>
        <taxon>Amphritea</taxon>
    </lineage>
</organism>
<keyword evidence="4" id="KW-1185">Reference proteome</keyword>
<feature type="transmembrane region" description="Helical" evidence="1">
    <location>
        <begin position="350"/>
        <end position="372"/>
    </location>
</feature>
<feature type="transmembrane region" description="Helical" evidence="1">
    <location>
        <begin position="65"/>
        <end position="86"/>
    </location>
</feature>
<dbReference type="EMBL" id="RQXW01000005">
    <property type="protein sequence ID" value="RTE66417.1"/>
    <property type="molecule type" value="Genomic_DNA"/>
</dbReference>
<protein>
    <submittedName>
        <fullName evidence="3">DUF4129 domain-containing protein</fullName>
    </submittedName>
</protein>
<evidence type="ECO:0000256" key="1">
    <source>
        <dbReference type="SAM" id="Phobius"/>
    </source>
</evidence>
<dbReference type="Pfam" id="PF13559">
    <property type="entry name" value="DUF4129"/>
    <property type="match status" value="1"/>
</dbReference>
<evidence type="ECO:0000313" key="3">
    <source>
        <dbReference type="EMBL" id="RTE66417.1"/>
    </source>
</evidence>
<accession>A0A430KSF0</accession>
<sequence length="512" mass="58515">MSMPAGGRVELDKLEISLRRRTPWEAIDLGFALARRWFMPLWLLWISSAVPLGIVVFLFSYDELWLLMLIVWWFKPLYEPPLMFWLSRAVFGERLPVKMVLRQWWPIVKPQLLRNLTLRRFNPSRSFTLPVALLEGLQGKARRNRLRVLSRNQHAATWLSVVGIHLETVLEIAFMSTVFMLIPEDLRWASFSDLWLAPGHFGDWLQLAGGLLCMSVIAPFYVAAGFALYLNRRSELEAWDVEISFRRTGEHIKKASAGLSKSLVLLLMSSVLLSPLFSPQADAAQQINAREAKPLIEKVLQDDAFGRMEETHYWNYIGEDEPEPDADIEDSDFWDFLEGFFDATAGSFDGIAAIFKIMIWIVGVLIVAYLLYQVVQHRQWLLGFKRDLKAPAKASTVELFGLDLRPEQLPNDPATAARELVRQGAFREALSLLYRGALVYLVTQQHLEIPDSATEGECERLVKASQGAANADYFSDLTTHWLRMAYGHISPEEASVLQLCERWQEAYGHVSD</sequence>
<gene>
    <name evidence="3" type="ORF">EH243_07430</name>
</gene>
<feature type="transmembrane region" description="Helical" evidence="1">
    <location>
        <begin position="41"/>
        <end position="59"/>
    </location>
</feature>
<feature type="transmembrane region" description="Helical" evidence="1">
    <location>
        <begin position="155"/>
        <end position="182"/>
    </location>
</feature>
<dbReference type="OrthoDB" id="183980at2"/>
<dbReference type="AlphaFoldDB" id="A0A430KSF0"/>
<feature type="domain" description="Protein-glutamine gamma-glutamyltransferase-like C-terminal" evidence="2">
    <location>
        <begin position="434"/>
        <end position="504"/>
    </location>
</feature>
<keyword evidence="1" id="KW-1133">Transmembrane helix</keyword>
<name>A0A430KSF0_9GAMM</name>
<reference evidence="3 4" key="1">
    <citation type="submission" date="2018-11" db="EMBL/GenBank/DDBJ databases">
        <title>The draft genome sequence of Amphritea opalescens ANRC-JH13T.</title>
        <authorList>
            <person name="Fang Z."/>
            <person name="Zhang Y."/>
            <person name="Han X."/>
        </authorList>
    </citation>
    <scope>NUCLEOTIDE SEQUENCE [LARGE SCALE GENOMIC DNA]</scope>
    <source>
        <strain evidence="3 4">ANRC-JH13</strain>
    </source>
</reference>
<dbReference type="Proteomes" id="UP000283087">
    <property type="component" value="Unassembled WGS sequence"/>
</dbReference>
<evidence type="ECO:0000259" key="2">
    <source>
        <dbReference type="Pfam" id="PF13559"/>
    </source>
</evidence>
<dbReference type="InterPro" id="IPR025403">
    <property type="entry name" value="TgpA-like_C"/>
</dbReference>
<feature type="transmembrane region" description="Helical" evidence="1">
    <location>
        <begin position="255"/>
        <end position="277"/>
    </location>
</feature>
<evidence type="ECO:0000313" key="4">
    <source>
        <dbReference type="Proteomes" id="UP000283087"/>
    </source>
</evidence>
<keyword evidence="1" id="KW-0812">Transmembrane</keyword>
<comment type="caution">
    <text evidence="3">The sequence shown here is derived from an EMBL/GenBank/DDBJ whole genome shotgun (WGS) entry which is preliminary data.</text>
</comment>
<feature type="transmembrane region" description="Helical" evidence="1">
    <location>
        <begin position="204"/>
        <end position="230"/>
    </location>
</feature>
<keyword evidence="1" id="KW-0472">Membrane</keyword>
<proteinExistence type="predicted"/>